<dbReference type="Pfam" id="PF00011">
    <property type="entry name" value="HSP20"/>
    <property type="match status" value="1"/>
</dbReference>
<feature type="domain" description="SHSP" evidence="3">
    <location>
        <begin position="28"/>
        <end position="140"/>
    </location>
</feature>
<dbReference type="CDD" id="cd06464">
    <property type="entry name" value="ACD_sHsps-like"/>
    <property type="match status" value="1"/>
</dbReference>
<dbReference type="STRING" id="1125699.HMPREF9194_01910"/>
<dbReference type="SUPFAM" id="SSF49764">
    <property type="entry name" value="HSP20-like chaperones"/>
    <property type="match status" value="1"/>
</dbReference>
<dbReference type="InterPro" id="IPR031107">
    <property type="entry name" value="Small_HSP"/>
</dbReference>
<evidence type="ECO:0000259" key="3">
    <source>
        <dbReference type="PROSITE" id="PS01031"/>
    </source>
</evidence>
<evidence type="ECO:0000256" key="1">
    <source>
        <dbReference type="PROSITE-ProRule" id="PRU00285"/>
    </source>
</evidence>
<dbReference type="PATRIC" id="fig|1125699.3.peg.1931"/>
<dbReference type="OrthoDB" id="327485at2"/>
<dbReference type="eggNOG" id="COG0071">
    <property type="taxonomic scope" value="Bacteria"/>
</dbReference>
<dbReference type="Proteomes" id="UP000014541">
    <property type="component" value="Unassembled WGS sequence"/>
</dbReference>
<dbReference type="PANTHER" id="PTHR11527">
    <property type="entry name" value="HEAT-SHOCK PROTEIN 20 FAMILY MEMBER"/>
    <property type="match status" value="1"/>
</dbReference>
<accession>S3L433</accession>
<dbReference type="AlphaFoldDB" id="S3L433"/>
<dbReference type="HOGENOM" id="CLU_046737_8_4_12"/>
<organism evidence="4 5">
    <name type="scientific">Treponema maltophilum ATCC 51939</name>
    <dbReference type="NCBI Taxonomy" id="1125699"/>
    <lineage>
        <taxon>Bacteria</taxon>
        <taxon>Pseudomonadati</taxon>
        <taxon>Spirochaetota</taxon>
        <taxon>Spirochaetia</taxon>
        <taxon>Spirochaetales</taxon>
        <taxon>Treponemataceae</taxon>
        <taxon>Treponema</taxon>
    </lineage>
</organism>
<dbReference type="InterPro" id="IPR008978">
    <property type="entry name" value="HSP20-like_chaperone"/>
</dbReference>
<dbReference type="RefSeq" id="WP_016526168.1">
    <property type="nucleotide sequence ID" value="NZ_KE332518.1"/>
</dbReference>
<protein>
    <recommendedName>
        <fullName evidence="3">SHSP domain-containing protein</fullName>
    </recommendedName>
</protein>
<dbReference type="EMBL" id="ATFF01000006">
    <property type="protein sequence ID" value="EPF31559.1"/>
    <property type="molecule type" value="Genomic_DNA"/>
</dbReference>
<gene>
    <name evidence="4" type="ORF">HMPREF9194_01910</name>
</gene>
<evidence type="ECO:0000313" key="5">
    <source>
        <dbReference type="Proteomes" id="UP000014541"/>
    </source>
</evidence>
<reference evidence="4 5" key="1">
    <citation type="submission" date="2013-04" db="EMBL/GenBank/DDBJ databases">
        <title>The Genome Sequence of Treponema maltophilum ATCC 51939.</title>
        <authorList>
            <consortium name="The Broad Institute Genomics Platform"/>
            <person name="Earl A."/>
            <person name="Ward D."/>
            <person name="Feldgarden M."/>
            <person name="Gevers D."/>
            <person name="Leonetti C."/>
            <person name="Blanton J.M."/>
            <person name="Dewhirst F.E."/>
            <person name="Izard J."/>
            <person name="Walker B."/>
            <person name="Young S."/>
            <person name="Zeng Q."/>
            <person name="Gargeya S."/>
            <person name="Fitzgerald M."/>
            <person name="Haas B."/>
            <person name="Abouelleil A."/>
            <person name="Allen A.W."/>
            <person name="Alvarado L."/>
            <person name="Arachchi H.M."/>
            <person name="Berlin A.M."/>
            <person name="Chapman S.B."/>
            <person name="Gainer-Dewar J."/>
            <person name="Goldberg J."/>
            <person name="Griggs A."/>
            <person name="Gujja S."/>
            <person name="Hansen M."/>
            <person name="Howarth C."/>
            <person name="Imamovic A."/>
            <person name="Ireland A."/>
            <person name="Larimer J."/>
            <person name="McCowan C."/>
            <person name="Murphy C."/>
            <person name="Pearson M."/>
            <person name="Poon T.W."/>
            <person name="Priest M."/>
            <person name="Roberts A."/>
            <person name="Saif S."/>
            <person name="Shea T."/>
            <person name="Sisk P."/>
            <person name="Sykes S."/>
            <person name="Wortman J."/>
            <person name="Nusbaum C."/>
            <person name="Birren B."/>
        </authorList>
    </citation>
    <scope>NUCLEOTIDE SEQUENCE [LARGE SCALE GENOMIC DNA]</scope>
    <source>
        <strain evidence="4 5">ATCC 51939</strain>
    </source>
</reference>
<evidence type="ECO:0000313" key="4">
    <source>
        <dbReference type="EMBL" id="EPF31559.1"/>
    </source>
</evidence>
<comment type="similarity">
    <text evidence="1 2">Belongs to the small heat shock protein (HSP20) family.</text>
</comment>
<keyword evidence="5" id="KW-1185">Reference proteome</keyword>
<name>S3L433_TREMA</name>
<proteinExistence type="inferred from homology"/>
<evidence type="ECO:0000256" key="2">
    <source>
        <dbReference type="RuleBase" id="RU003616"/>
    </source>
</evidence>
<dbReference type="PROSITE" id="PS01031">
    <property type="entry name" value="SHSP"/>
    <property type="match status" value="1"/>
</dbReference>
<dbReference type="InterPro" id="IPR002068">
    <property type="entry name" value="A-crystallin/Hsp20_dom"/>
</dbReference>
<sequence length="140" mass="15818">MNTLSFFNPRFTSDLFDVIDRNFSESPANGKNRLPRVDVRETKDAYILDMELPGCTDKDVQINLKDRVLSISSAKEQKEEKTEGDWLIKERVSSNFSRSFTLPEDIDSEKVSAGFKNGLLSVSIPRRAETKSRAIAITAN</sequence>
<comment type="caution">
    <text evidence="4">The sequence shown here is derived from an EMBL/GenBank/DDBJ whole genome shotgun (WGS) entry which is preliminary data.</text>
</comment>
<dbReference type="Gene3D" id="2.60.40.790">
    <property type="match status" value="1"/>
</dbReference>